<feature type="region of interest" description="Disordered" evidence="1">
    <location>
        <begin position="31"/>
        <end position="52"/>
    </location>
</feature>
<keyword evidence="3" id="KW-1185">Reference proteome</keyword>
<evidence type="ECO:0000256" key="1">
    <source>
        <dbReference type="SAM" id="MobiDB-lite"/>
    </source>
</evidence>
<accession>A0A2A6CA69</accession>
<sequence>MLDQYYTVISTRFFVYASSTVLHHTKIKDKIHNESGDRNCRDEKSDHSSNQQLDVVVRRRNQQREVLEQHHQEMPLLPKRMKTWERIEKIPYSYDPRSS</sequence>
<evidence type="ECO:0000313" key="3">
    <source>
        <dbReference type="Proteomes" id="UP000005239"/>
    </source>
</evidence>
<reference evidence="3" key="1">
    <citation type="journal article" date="2008" name="Nat. Genet.">
        <title>The Pristionchus pacificus genome provides a unique perspective on nematode lifestyle and parasitism.</title>
        <authorList>
            <person name="Dieterich C."/>
            <person name="Clifton S.W."/>
            <person name="Schuster L.N."/>
            <person name="Chinwalla A."/>
            <person name="Delehaunty K."/>
            <person name="Dinkelacker I."/>
            <person name="Fulton L."/>
            <person name="Fulton R."/>
            <person name="Godfrey J."/>
            <person name="Minx P."/>
            <person name="Mitreva M."/>
            <person name="Roeseler W."/>
            <person name="Tian H."/>
            <person name="Witte H."/>
            <person name="Yang S.P."/>
            <person name="Wilson R.K."/>
            <person name="Sommer R.J."/>
        </authorList>
    </citation>
    <scope>NUCLEOTIDE SEQUENCE [LARGE SCALE GENOMIC DNA]</scope>
    <source>
        <strain evidence="3">PS312</strain>
    </source>
</reference>
<reference evidence="2" key="2">
    <citation type="submission" date="2022-06" db="UniProtKB">
        <authorList>
            <consortium name="EnsemblMetazoa"/>
        </authorList>
    </citation>
    <scope>IDENTIFICATION</scope>
    <source>
        <strain evidence="2">PS312</strain>
    </source>
</reference>
<name>A0A2A6CA69_PRIPA</name>
<proteinExistence type="predicted"/>
<accession>A0A8R1U478</accession>
<evidence type="ECO:0000313" key="2">
    <source>
        <dbReference type="EnsemblMetazoa" id="PPA01846.1"/>
    </source>
</evidence>
<organism evidence="2 3">
    <name type="scientific">Pristionchus pacificus</name>
    <name type="common">Parasitic nematode worm</name>
    <dbReference type="NCBI Taxonomy" id="54126"/>
    <lineage>
        <taxon>Eukaryota</taxon>
        <taxon>Metazoa</taxon>
        <taxon>Ecdysozoa</taxon>
        <taxon>Nematoda</taxon>
        <taxon>Chromadorea</taxon>
        <taxon>Rhabditida</taxon>
        <taxon>Rhabditina</taxon>
        <taxon>Diplogasteromorpha</taxon>
        <taxon>Diplogasteroidea</taxon>
        <taxon>Neodiplogasteridae</taxon>
        <taxon>Pristionchus</taxon>
    </lineage>
</organism>
<dbReference type="Proteomes" id="UP000005239">
    <property type="component" value="Unassembled WGS sequence"/>
</dbReference>
<gene>
    <name evidence="2" type="primary">WBGene00091400</name>
</gene>
<dbReference type="AlphaFoldDB" id="A0A2A6CA69"/>
<protein>
    <submittedName>
        <fullName evidence="2">Uncharacterized protein</fullName>
    </submittedName>
</protein>
<dbReference type="EnsemblMetazoa" id="PPA01846.1">
    <property type="protein sequence ID" value="PPA01846.1"/>
    <property type="gene ID" value="WBGene00091400"/>
</dbReference>
<feature type="compositionally biased region" description="Basic and acidic residues" evidence="1">
    <location>
        <begin position="31"/>
        <end position="47"/>
    </location>
</feature>